<comment type="subcellular location">
    <subcellularLocation>
        <location evidence="1">Membrane</location>
        <topology evidence="1">Multi-pass membrane protein</topology>
    </subcellularLocation>
</comment>
<evidence type="ECO:0000256" key="1">
    <source>
        <dbReference type="ARBA" id="ARBA00004141"/>
    </source>
</evidence>
<dbReference type="GO" id="GO:0022857">
    <property type="term" value="F:transmembrane transporter activity"/>
    <property type="evidence" value="ECO:0007669"/>
    <property type="project" value="InterPro"/>
</dbReference>
<keyword evidence="2" id="KW-0812">Transmembrane</keyword>
<keyword evidence="4" id="KW-0472">Membrane</keyword>
<evidence type="ECO:0000256" key="2">
    <source>
        <dbReference type="ARBA" id="ARBA00022692"/>
    </source>
</evidence>
<comment type="caution">
    <text evidence="5">The sequence shown here is derived from an EMBL/GenBank/DDBJ whole genome shotgun (WGS) entry which is preliminary data.</text>
</comment>
<dbReference type="InterPro" id="IPR005828">
    <property type="entry name" value="MFS_sugar_transport-like"/>
</dbReference>
<sequence>MKMELTQNEPHDFEIILNHIYGKGHYLRLVFIFCSITTLLAGLEVQTMIFMNYVPEHNCTDDRVVGDNATSRWVSKLSHHNGTDVNRTQTTKKQAESTEQCWAVINRQTEVTHFPCTNWTFDTTVMLRTVVSQFNLVCDRRVWIPWLESSYLFANAIGYIIASFGDMVGRKRTFLLFVVLEIIVCLVTPFIRTVSWLLVMRILRGLSTCLMYLGINLISEFAPVHLRSAYGNVFWSLWGVGYALCAGIAYLTRDWIQLRLWMCLFLLFYLPCPFVLSESPRWLCLRGHTEEAGRVLKRVAYWNGAHLPDEYFDKVDIFLHKQTNKTKENFSHSSLWKHLSDENDSGSRDTIWDLFTHPNLRFRCIVFCFAHTTVTFVYYGLITDNSFATENIFLNVFLMGLTEIPSGFVAWALCDYMGRRTSTSVLLVLTALCVGFTNLGELTYPDVRTVMATTGKFFLGVVYCVSDLYILEVFPTSIRTSSFFFIITVAGLFGAGAPFVNSLRRIARMLPTVIYCMLAVTGAILVLAFLPETRDCPLAQTVNESEQLVRGKERQWAERMKLATPDAFVRLQKIEVTKDEELSQTAIL</sequence>
<dbReference type="Pfam" id="PF00083">
    <property type="entry name" value="Sugar_tr"/>
    <property type="match status" value="1"/>
</dbReference>
<keyword evidence="3" id="KW-1133">Transmembrane helix</keyword>
<dbReference type="InterPro" id="IPR036259">
    <property type="entry name" value="MFS_trans_sf"/>
</dbReference>
<dbReference type="Proteomes" id="UP000230066">
    <property type="component" value="Unassembled WGS sequence"/>
</dbReference>
<dbReference type="AlphaFoldDB" id="A0A2H1CK08"/>
<name>A0A2H1CK08_FASHE</name>
<evidence type="ECO:0000256" key="3">
    <source>
        <dbReference type="ARBA" id="ARBA00022989"/>
    </source>
</evidence>
<evidence type="ECO:0000313" key="6">
    <source>
        <dbReference type="Proteomes" id="UP000230066"/>
    </source>
</evidence>
<evidence type="ECO:0000256" key="4">
    <source>
        <dbReference type="ARBA" id="ARBA00023136"/>
    </source>
</evidence>
<dbReference type="GO" id="GO:0016020">
    <property type="term" value="C:membrane"/>
    <property type="evidence" value="ECO:0007669"/>
    <property type="project" value="UniProtKB-SubCell"/>
</dbReference>
<reference evidence="5" key="1">
    <citation type="submission" date="2019-03" db="EMBL/GenBank/DDBJ databases">
        <title>Improved annotation for the trematode Fasciola hepatica.</title>
        <authorList>
            <person name="Choi Y.-J."/>
            <person name="Martin J."/>
            <person name="Mitreva M."/>
        </authorList>
    </citation>
    <scope>NUCLEOTIDE SEQUENCE [LARGE SCALE GENOMIC DNA]</scope>
</reference>
<protein>
    <submittedName>
        <fullName evidence="5">Uncharacterized protein</fullName>
    </submittedName>
</protein>
<dbReference type="SUPFAM" id="SSF103473">
    <property type="entry name" value="MFS general substrate transporter"/>
    <property type="match status" value="1"/>
</dbReference>
<evidence type="ECO:0000313" key="5">
    <source>
        <dbReference type="EMBL" id="THD25993.1"/>
    </source>
</evidence>
<gene>
    <name evidence="5" type="ORF">D915_003087</name>
</gene>
<accession>A0A2H1CK08</accession>
<dbReference type="EMBL" id="JXXN02000908">
    <property type="protein sequence ID" value="THD25993.1"/>
    <property type="molecule type" value="Genomic_DNA"/>
</dbReference>
<organism evidence="5 6">
    <name type="scientific">Fasciola hepatica</name>
    <name type="common">Liver fluke</name>
    <dbReference type="NCBI Taxonomy" id="6192"/>
    <lineage>
        <taxon>Eukaryota</taxon>
        <taxon>Metazoa</taxon>
        <taxon>Spiralia</taxon>
        <taxon>Lophotrochozoa</taxon>
        <taxon>Platyhelminthes</taxon>
        <taxon>Trematoda</taxon>
        <taxon>Digenea</taxon>
        <taxon>Plagiorchiida</taxon>
        <taxon>Echinostomata</taxon>
        <taxon>Echinostomatoidea</taxon>
        <taxon>Fasciolidae</taxon>
        <taxon>Fasciola</taxon>
    </lineage>
</organism>
<keyword evidence="6" id="KW-1185">Reference proteome</keyword>
<dbReference type="PANTHER" id="PTHR24064">
    <property type="entry name" value="SOLUTE CARRIER FAMILY 22 MEMBER"/>
    <property type="match status" value="1"/>
</dbReference>
<proteinExistence type="predicted"/>
<dbReference type="Gene3D" id="1.20.1250.20">
    <property type="entry name" value="MFS general substrate transporter like domains"/>
    <property type="match status" value="1"/>
</dbReference>